<comment type="similarity">
    <text evidence="2">Belongs to the SAM hydrolase / SAM-dependent halogenase family.</text>
</comment>
<dbReference type="SUPFAM" id="SSF102522">
    <property type="entry name" value="Bacterial fluorinating enzyme, N-terminal domain"/>
    <property type="match status" value="1"/>
</dbReference>
<dbReference type="InterPro" id="IPR002747">
    <property type="entry name" value="SAM_OH_AdoTrfase"/>
</dbReference>
<keyword evidence="6" id="KW-1185">Reference proteome</keyword>
<dbReference type="InterPro" id="IPR046469">
    <property type="entry name" value="SAM_HAT_N"/>
</dbReference>
<dbReference type="EMBL" id="FUZA01000008">
    <property type="protein sequence ID" value="SKC15395.1"/>
    <property type="molecule type" value="Genomic_DNA"/>
</dbReference>
<evidence type="ECO:0000259" key="3">
    <source>
        <dbReference type="Pfam" id="PF01887"/>
    </source>
</evidence>
<evidence type="ECO:0008006" key="7">
    <source>
        <dbReference type="Google" id="ProtNLM"/>
    </source>
</evidence>
<dbReference type="PANTHER" id="PTHR35092">
    <property type="entry name" value="CHLORINASE MJ1651"/>
    <property type="match status" value="1"/>
</dbReference>
<evidence type="ECO:0000259" key="4">
    <source>
        <dbReference type="Pfam" id="PF20257"/>
    </source>
</evidence>
<dbReference type="Gene3D" id="2.40.30.90">
    <property type="entry name" value="Bacterial fluorinating enzyme like"/>
    <property type="match status" value="1"/>
</dbReference>
<dbReference type="InterPro" id="IPR023228">
    <property type="entry name" value="SAM_OH_AdoTrfase_N_sf"/>
</dbReference>
<evidence type="ECO:0000256" key="2">
    <source>
        <dbReference type="ARBA" id="ARBA00024035"/>
    </source>
</evidence>
<dbReference type="SUPFAM" id="SSF101852">
    <property type="entry name" value="Bacterial fluorinating enzyme, C-terminal domain"/>
    <property type="match status" value="1"/>
</dbReference>
<dbReference type="Gene3D" id="3.40.50.10790">
    <property type="entry name" value="S-adenosyl-l-methionine hydroxide adenosyltransferase, N-terminal"/>
    <property type="match status" value="1"/>
</dbReference>
<feature type="domain" description="S-adenosyl-l-methionine hydroxide adenosyltransferase N-terminal" evidence="3">
    <location>
        <begin position="55"/>
        <end position="203"/>
    </location>
</feature>
<dbReference type="InterPro" id="IPR046470">
    <property type="entry name" value="SAM_HAT_C"/>
</dbReference>
<dbReference type="Pfam" id="PF01887">
    <property type="entry name" value="SAM_HAT_N"/>
    <property type="match status" value="1"/>
</dbReference>
<evidence type="ECO:0000256" key="1">
    <source>
        <dbReference type="ARBA" id="ARBA00022691"/>
    </source>
</evidence>
<reference evidence="6" key="1">
    <citation type="submission" date="2017-02" db="EMBL/GenBank/DDBJ databases">
        <authorList>
            <person name="Varghese N."/>
            <person name="Submissions S."/>
        </authorList>
    </citation>
    <scope>NUCLEOTIDE SEQUENCE [LARGE SCALE GENOMIC DNA]</scope>
    <source>
        <strain evidence="6">DSM 22270</strain>
    </source>
</reference>
<gene>
    <name evidence="5" type="ORF">SAMN05660293_04844</name>
</gene>
<evidence type="ECO:0000313" key="6">
    <source>
        <dbReference type="Proteomes" id="UP000190897"/>
    </source>
</evidence>
<sequence>MPLDKFVLSHHICMSMKALSQLKTSRYLFFAQIGMLLILVLGMQLTAYAQNNILVFQSDFGLKDGAVSAMKGVASGVSPDLRMYDLTHEIPAYNIWEGAYRLVQTAPYWPIGTVFVSVVDPGVGTERKSVVMKSKSGHYFVTPDNGTLTLVAEQLGIQELREIDEAVNRRKDSNESYTFHGRDVYAFTAARLAANVISFEQVGRKLENKVVSIPYQKAVFENGHVTGAIPILDIQYGNVWTNINKEVFNKLNIKIGEDIQVQVFNQDSKIYEGKVRYVNTFGEVKEGADVGYFNSLLNFSLGINMGSFSEKYKVLSGGEWRIVLTK</sequence>
<feature type="domain" description="S-adenosyl-l-methionine hydroxide adenosyltransferase C-terminal" evidence="4">
    <location>
        <begin position="227"/>
        <end position="321"/>
    </location>
</feature>
<dbReference type="PANTHER" id="PTHR35092:SF1">
    <property type="entry name" value="CHLORINASE MJ1651"/>
    <property type="match status" value="1"/>
</dbReference>
<dbReference type="AlphaFoldDB" id="A0A1T5H3Y8"/>
<dbReference type="InterPro" id="IPR023227">
    <property type="entry name" value="SAM_OH_AdoTrfase_C_sf"/>
</dbReference>
<proteinExistence type="inferred from homology"/>
<dbReference type="STRING" id="651661.SAMN05660293_04844"/>
<dbReference type="RefSeq" id="WP_229208544.1">
    <property type="nucleotide sequence ID" value="NZ_FUZA01000008.1"/>
</dbReference>
<organism evidence="5 6">
    <name type="scientific">Dyadobacter psychrophilus</name>
    <dbReference type="NCBI Taxonomy" id="651661"/>
    <lineage>
        <taxon>Bacteria</taxon>
        <taxon>Pseudomonadati</taxon>
        <taxon>Bacteroidota</taxon>
        <taxon>Cytophagia</taxon>
        <taxon>Cytophagales</taxon>
        <taxon>Spirosomataceae</taxon>
        <taxon>Dyadobacter</taxon>
    </lineage>
</organism>
<accession>A0A1T5H3Y8</accession>
<dbReference type="Pfam" id="PF20257">
    <property type="entry name" value="SAM_HAT_C"/>
    <property type="match status" value="1"/>
</dbReference>
<dbReference type="PIRSF" id="PIRSF006779">
    <property type="entry name" value="UCP006779"/>
    <property type="match status" value="1"/>
</dbReference>
<protein>
    <recommendedName>
        <fullName evidence="7">S-adenosyl-l-methionine hydroxide adenosyltransferase</fullName>
    </recommendedName>
</protein>
<dbReference type="Proteomes" id="UP000190897">
    <property type="component" value="Unassembled WGS sequence"/>
</dbReference>
<name>A0A1T5H3Y8_9BACT</name>
<evidence type="ECO:0000313" key="5">
    <source>
        <dbReference type="EMBL" id="SKC15395.1"/>
    </source>
</evidence>
<keyword evidence="1" id="KW-0949">S-adenosyl-L-methionine</keyword>